<keyword evidence="2" id="KW-1185">Reference proteome</keyword>
<protein>
    <submittedName>
        <fullName evidence="1">Uncharacterized protein</fullName>
    </submittedName>
</protein>
<evidence type="ECO:0000313" key="2">
    <source>
        <dbReference type="Proteomes" id="UP001444071"/>
    </source>
</evidence>
<evidence type="ECO:0000313" key="1">
    <source>
        <dbReference type="EMBL" id="MEQ2259476.1"/>
    </source>
</evidence>
<organism evidence="1 2">
    <name type="scientific">Xenotaenia resolanae</name>
    <dbReference type="NCBI Taxonomy" id="208358"/>
    <lineage>
        <taxon>Eukaryota</taxon>
        <taxon>Metazoa</taxon>
        <taxon>Chordata</taxon>
        <taxon>Craniata</taxon>
        <taxon>Vertebrata</taxon>
        <taxon>Euteleostomi</taxon>
        <taxon>Actinopterygii</taxon>
        <taxon>Neopterygii</taxon>
        <taxon>Teleostei</taxon>
        <taxon>Neoteleostei</taxon>
        <taxon>Acanthomorphata</taxon>
        <taxon>Ovalentaria</taxon>
        <taxon>Atherinomorphae</taxon>
        <taxon>Cyprinodontiformes</taxon>
        <taxon>Goodeidae</taxon>
        <taxon>Xenotaenia</taxon>
    </lineage>
</organism>
<proteinExistence type="predicted"/>
<name>A0ABV0VSU9_9TELE</name>
<reference evidence="1 2" key="1">
    <citation type="submission" date="2021-06" db="EMBL/GenBank/DDBJ databases">
        <authorList>
            <person name="Palmer J.M."/>
        </authorList>
    </citation>
    <scope>NUCLEOTIDE SEQUENCE [LARGE SCALE GENOMIC DNA]</scope>
    <source>
        <strain evidence="1 2">XR_2019</strain>
        <tissue evidence="1">Muscle</tissue>
    </source>
</reference>
<dbReference type="Proteomes" id="UP001444071">
    <property type="component" value="Unassembled WGS sequence"/>
</dbReference>
<dbReference type="EMBL" id="JAHRIM010003865">
    <property type="protein sequence ID" value="MEQ2259476.1"/>
    <property type="molecule type" value="Genomic_DNA"/>
</dbReference>
<gene>
    <name evidence="1" type="ORF">XENORESO_012456</name>
</gene>
<comment type="caution">
    <text evidence="1">The sequence shown here is derived from an EMBL/GenBank/DDBJ whole genome shotgun (WGS) entry which is preliminary data.</text>
</comment>
<accession>A0ABV0VSU9</accession>
<sequence>MSCQRAKVGCHDGYVLDVRVKRMGARGRWCCMCKNGNWTVSTQLESSVILYVLQRGVGMWSAECLFSSVMDQDYYVREQSGIFKIQQMLLECCFHSYTVFDSD</sequence>